<name>A0A834J6H2_VESVU</name>
<dbReference type="AlphaFoldDB" id="A0A834J6H2"/>
<reference evidence="1" key="1">
    <citation type="journal article" date="2020" name="G3 (Bethesda)">
        <title>High-Quality Assemblies for Three Invasive Social Wasps from the &lt;i&gt;Vespula&lt;/i&gt; Genus.</title>
        <authorList>
            <person name="Harrop T.W.R."/>
            <person name="Guhlin J."/>
            <person name="McLaughlin G.M."/>
            <person name="Permina E."/>
            <person name="Stockwell P."/>
            <person name="Gilligan J."/>
            <person name="Le Lec M.F."/>
            <person name="Gruber M.A.M."/>
            <person name="Quinn O."/>
            <person name="Lovegrove M."/>
            <person name="Duncan E.J."/>
            <person name="Remnant E.J."/>
            <person name="Van Eeckhoven J."/>
            <person name="Graham B."/>
            <person name="Knapp R.A."/>
            <person name="Langford K.W."/>
            <person name="Kronenberg Z."/>
            <person name="Press M.O."/>
            <person name="Eacker S.M."/>
            <person name="Wilson-Rankin E.E."/>
            <person name="Purcell J."/>
            <person name="Lester P.J."/>
            <person name="Dearden P.K."/>
        </authorList>
    </citation>
    <scope>NUCLEOTIDE SEQUENCE</scope>
    <source>
        <strain evidence="1">Marl-1</strain>
    </source>
</reference>
<gene>
    <name evidence="1" type="ORF">HZH66_013841</name>
</gene>
<dbReference type="EMBL" id="JACSEA010000020">
    <property type="protein sequence ID" value="KAF7381447.1"/>
    <property type="molecule type" value="Genomic_DNA"/>
</dbReference>
<evidence type="ECO:0000313" key="2">
    <source>
        <dbReference type="Proteomes" id="UP000614350"/>
    </source>
</evidence>
<proteinExistence type="predicted"/>
<comment type="caution">
    <text evidence="1">The sequence shown here is derived from an EMBL/GenBank/DDBJ whole genome shotgun (WGS) entry which is preliminary data.</text>
</comment>
<organism evidence="1 2">
    <name type="scientific">Vespula vulgaris</name>
    <name type="common">Yellow jacket</name>
    <name type="synonym">Wasp</name>
    <dbReference type="NCBI Taxonomy" id="7454"/>
    <lineage>
        <taxon>Eukaryota</taxon>
        <taxon>Metazoa</taxon>
        <taxon>Ecdysozoa</taxon>
        <taxon>Arthropoda</taxon>
        <taxon>Hexapoda</taxon>
        <taxon>Insecta</taxon>
        <taxon>Pterygota</taxon>
        <taxon>Neoptera</taxon>
        <taxon>Endopterygota</taxon>
        <taxon>Hymenoptera</taxon>
        <taxon>Apocrita</taxon>
        <taxon>Aculeata</taxon>
        <taxon>Vespoidea</taxon>
        <taxon>Vespidae</taxon>
        <taxon>Vespinae</taxon>
        <taxon>Vespula</taxon>
    </lineage>
</organism>
<keyword evidence="2" id="KW-1185">Reference proteome</keyword>
<accession>A0A834J6H2</accession>
<sequence>MTFASAKIQGSRVVSPWIDENCRADVKLLRRKENKVGENVYKRIENPWPVQGLAESALRPGAQDEQVVLHGVYQWWWCTGGGG</sequence>
<dbReference type="Proteomes" id="UP000614350">
    <property type="component" value="Unassembled WGS sequence"/>
</dbReference>
<evidence type="ECO:0000313" key="1">
    <source>
        <dbReference type="EMBL" id="KAF7381447.1"/>
    </source>
</evidence>
<protein>
    <submittedName>
        <fullName evidence="1">Uncharacterized protein</fullName>
    </submittedName>
</protein>